<evidence type="ECO:0000256" key="1">
    <source>
        <dbReference type="SAM" id="Phobius"/>
    </source>
</evidence>
<evidence type="ECO:0000259" key="3">
    <source>
        <dbReference type="Pfam" id="PF13194"/>
    </source>
</evidence>
<dbReference type="Pfam" id="PF13194">
    <property type="entry name" value="DUF4010"/>
    <property type="match status" value="1"/>
</dbReference>
<dbReference type="InterPro" id="IPR025105">
    <property type="entry name" value="DUF4010"/>
</dbReference>
<keyword evidence="1" id="KW-1133">Transmembrane helix</keyword>
<accession>A0A2N9M586</accession>
<sequence>MNIYHDLPPEAVKIVLVLFLSFLIGLEREEHKAAGGSYAFGGVRTFPLIGLIGYSMALISGTQLLPLTIGFLVVAGFLMLSYWHKLSQATVAGATTEFSGLTTFLVGALVCYGHFWIAMTLGVASLLLLDLKVALEKLAATIGQREILTFAKFLFLSGVILPVLPNQEFGPFHINPFKTWLVVVAISAISYASYVLQKLTKGQGGIVLAALLGGAYSSTVTTVVLARQGKVENHPHLFSGGILMASGVMYLRLVILLALFNRQLMAALWLPFVVLAVLAAGFGWVWTRRADQGAQAVQRDLGAKNPLELTTAFLFALLFLVMLVATQLAVKYLGKGGVDTLAAIMGVSDVDPFIMGLTQAAGTLTPVNVAAGAILIAAASNNIVKGIYAYSLGGKKTGVLSLIFLVALAVGGLVPLIWLGW</sequence>
<feature type="transmembrane region" description="Helical" evidence="1">
    <location>
        <begin position="399"/>
        <end position="419"/>
    </location>
</feature>
<feature type="transmembrane region" description="Helical" evidence="1">
    <location>
        <begin position="104"/>
        <end position="127"/>
    </location>
</feature>
<keyword evidence="1" id="KW-0812">Transmembrane</keyword>
<organism evidence="4 5">
    <name type="scientific">Candidatus Sulfuritelmatomonas gaucii</name>
    <dbReference type="NCBI Taxonomy" id="2043161"/>
    <lineage>
        <taxon>Bacteria</taxon>
        <taxon>Pseudomonadati</taxon>
        <taxon>Acidobacteriota</taxon>
        <taxon>Terriglobia</taxon>
        <taxon>Terriglobales</taxon>
        <taxon>Acidobacteriaceae</taxon>
        <taxon>Candidatus Sulfuritelmatomonas</taxon>
    </lineage>
</organism>
<feature type="transmembrane region" description="Helical" evidence="1">
    <location>
        <begin position="177"/>
        <end position="194"/>
    </location>
</feature>
<feature type="transmembrane region" description="Helical" evidence="1">
    <location>
        <begin position="237"/>
        <end position="260"/>
    </location>
</feature>
<gene>
    <name evidence="4" type="ORF">SBA5_80028</name>
</gene>
<feature type="transmembrane region" description="Helical" evidence="1">
    <location>
        <begin position="38"/>
        <end position="58"/>
    </location>
</feature>
<evidence type="ECO:0000259" key="2">
    <source>
        <dbReference type="Pfam" id="PF02308"/>
    </source>
</evidence>
<dbReference type="EMBL" id="OKRB01000141">
    <property type="protein sequence ID" value="SPE30659.1"/>
    <property type="molecule type" value="Genomic_DNA"/>
</dbReference>
<feature type="transmembrane region" description="Helical" evidence="1">
    <location>
        <begin position="266"/>
        <end position="286"/>
    </location>
</feature>
<keyword evidence="1" id="KW-0472">Membrane</keyword>
<dbReference type="PANTHER" id="PTHR39084:SF1">
    <property type="entry name" value="DUF4010 DOMAIN-CONTAINING PROTEIN"/>
    <property type="match status" value="1"/>
</dbReference>
<feature type="transmembrane region" description="Helical" evidence="1">
    <location>
        <begin position="307"/>
        <end position="333"/>
    </location>
</feature>
<evidence type="ECO:0000313" key="4">
    <source>
        <dbReference type="EMBL" id="SPE30659.1"/>
    </source>
</evidence>
<dbReference type="InterPro" id="IPR049177">
    <property type="entry name" value="MgtC_SapB_SrpB_YhiD_N"/>
</dbReference>
<dbReference type="AlphaFoldDB" id="A0A2N9M586"/>
<dbReference type="PANTHER" id="PTHR39084">
    <property type="entry name" value="MEMBRANE PROTEIN-RELATED"/>
    <property type="match status" value="1"/>
</dbReference>
<name>A0A2N9M586_9BACT</name>
<proteinExistence type="predicted"/>
<feature type="transmembrane region" description="Helical" evidence="1">
    <location>
        <begin position="206"/>
        <end position="225"/>
    </location>
</feature>
<feature type="transmembrane region" description="Helical" evidence="1">
    <location>
        <begin position="147"/>
        <end position="165"/>
    </location>
</feature>
<feature type="domain" description="DUF4010" evidence="3">
    <location>
        <begin position="184"/>
        <end position="393"/>
    </location>
</feature>
<dbReference type="Proteomes" id="UP000239735">
    <property type="component" value="Unassembled WGS sequence"/>
</dbReference>
<feature type="transmembrane region" description="Helical" evidence="1">
    <location>
        <begin position="6"/>
        <end position="26"/>
    </location>
</feature>
<feature type="domain" description="MgtC/SapB/SrpB/YhiD N-terminal" evidence="2">
    <location>
        <begin position="15"/>
        <end position="137"/>
    </location>
</feature>
<feature type="transmembrane region" description="Helical" evidence="1">
    <location>
        <begin position="64"/>
        <end position="83"/>
    </location>
</feature>
<reference evidence="5" key="1">
    <citation type="submission" date="2018-02" db="EMBL/GenBank/DDBJ databases">
        <authorList>
            <person name="Hausmann B."/>
        </authorList>
    </citation>
    <scope>NUCLEOTIDE SEQUENCE [LARGE SCALE GENOMIC DNA]</scope>
    <source>
        <strain evidence="5">Peat soil MAG SbA5</strain>
    </source>
</reference>
<evidence type="ECO:0000313" key="5">
    <source>
        <dbReference type="Proteomes" id="UP000239735"/>
    </source>
</evidence>
<protein>
    <submittedName>
        <fullName evidence="4">Uncharacterized protein</fullName>
    </submittedName>
</protein>
<feature type="transmembrane region" description="Helical" evidence="1">
    <location>
        <begin position="353"/>
        <end position="378"/>
    </location>
</feature>
<dbReference type="Pfam" id="PF02308">
    <property type="entry name" value="MgtC"/>
    <property type="match status" value="1"/>
</dbReference>